<reference evidence="12 13" key="1">
    <citation type="journal article" date="2022" name="bioRxiv">
        <title>Genomics of Preaxostyla Flagellates Illuminates Evolutionary Transitions and the Path Towards Mitochondrial Loss.</title>
        <authorList>
            <person name="Novak L.V.F."/>
            <person name="Treitli S.C."/>
            <person name="Pyrih J."/>
            <person name="Halakuc P."/>
            <person name="Pipaliya S.V."/>
            <person name="Vacek V."/>
            <person name="Brzon O."/>
            <person name="Soukal P."/>
            <person name="Eme L."/>
            <person name="Dacks J.B."/>
            <person name="Karnkowska A."/>
            <person name="Elias M."/>
            <person name="Hampl V."/>
        </authorList>
    </citation>
    <scope>NUCLEOTIDE SEQUENCE [LARGE SCALE GENOMIC DNA]</scope>
    <source>
        <strain evidence="12">NAU3</strain>
        <tissue evidence="12">Gut</tissue>
    </source>
</reference>
<feature type="coiled-coil region" evidence="10">
    <location>
        <begin position="181"/>
        <end position="242"/>
    </location>
</feature>
<dbReference type="InterPro" id="IPR000719">
    <property type="entry name" value="Prot_kinase_dom"/>
</dbReference>
<evidence type="ECO:0000256" key="10">
    <source>
        <dbReference type="SAM" id="Coils"/>
    </source>
</evidence>
<evidence type="ECO:0000256" key="2">
    <source>
        <dbReference type="ARBA" id="ARBA00022741"/>
    </source>
</evidence>
<comment type="catalytic activity">
    <reaction evidence="7">
        <text>L-seryl-[protein] + ATP = O-phospho-L-seryl-[protein] + ADP + H(+)</text>
        <dbReference type="Rhea" id="RHEA:17989"/>
        <dbReference type="Rhea" id="RHEA-COMP:9863"/>
        <dbReference type="Rhea" id="RHEA-COMP:11604"/>
        <dbReference type="ChEBI" id="CHEBI:15378"/>
        <dbReference type="ChEBI" id="CHEBI:29999"/>
        <dbReference type="ChEBI" id="CHEBI:30616"/>
        <dbReference type="ChEBI" id="CHEBI:83421"/>
        <dbReference type="ChEBI" id="CHEBI:456216"/>
        <dbReference type="EC" id="2.7.12.2"/>
    </reaction>
</comment>
<evidence type="ECO:0000259" key="11">
    <source>
        <dbReference type="PROSITE" id="PS50011"/>
    </source>
</evidence>
<dbReference type="Proteomes" id="UP001281761">
    <property type="component" value="Unassembled WGS sequence"/>
</dbReference>
<dbReference type="Gene3D" id="3.30.200.20">
    <property type="entry name" value="Phosphorylase Kinase, domain 1"/>
    <property type="match status" value="1"/>
</dbReference>
<dbReference type="SUPFAM" id="SSF56112">
    <property type="entry name" value="Protein kinase-like (PK-like)"/>
    <property type="match status" value="1"/>
</dbReference>
<dbReference type="CDD" id="cd00180">
    <property type="entry name" value="PKc"/>
    <property type="match status" value="1"/>
</dbReference>
<dbReference type="PANTHER" id="PTHR48013">
    <property type="entry name" value="DUAL SPECIFICITY MITOGEN-ACTIVATED PROTEIN KINASE KINASE 5-RELATED"/>
    <property type="match status" value="1"/>
</dbReference>
<dbReference type="InterPro" id="IPR011009">
    <property type="entry name" value="Kinase-like_dom_sf"/>
</dbReference>
<comment type="catalytic activity">
    <reaction evidence="8">
        <text>L-threonyl-[protein] + ATP = O-phospho-L-threonyl-[protein] + ADP + H(+)</text>
        <dbReference type="Rhea" id="RHEA:46608"/>
        <dbReference type="Rhea" id="RHEA-COMP:11060"/>
        <dbReference type="Rhea" id="RHEA-COMP:11605"/>
        <dbReference type="ChEBI" id="CHEBI:15378"/>
        <dbReference type="ChEBI" id="CHEBI:30013"/>
        <dbReference type="ChEBI" id="CHEBI:30616"/>
        <dbReference type="ChEBI" id="CHEBI:61977"/>
        <dbReference type="ChEBI" id="CHEBI:456216"/>
        <dbReference type="EC" id="2.7.12.2"/>
    </reaction>
</comment>
<keyword evidence="2" id="KW-0547">Nucleotide-binding</keyword>
<gene>
    <name evidence="12" type="ORF">BLNAU_20805</name>
</gene>
<evidence type="ECO:0000256" key="5">
    <source>
        <dbReference type="ARBA" id="ARBA00038035"/>
    </source>
</evidence>
<dbReference type="PROSITE" id="PS50011">
    <property type="entry name" value="PROTEIN_KINASE_DOM"/>
    <property type="match status" value="1"/>
</dbReference>
<comment type="similarity">
    <text evidence="5">Belongs to the protein kinase superfamily. STE Ser/Thr protein kinase family. MAP kinase kinase subfamily.</text>
</comment>
<evidence type="ECO:0000256" key="3">
    <source>
        <dbReference type="ARBA" id="ARBA00022777"/>
    </source>
</evidence>
<dbReference type="Gene3D" id="1.10.510.10">
    <property type="entry name" value="Transferase(Phosphotransferase) domain 1"/>
    <property type="match status" value="1"/>
</dbReference>
<evidence type="ECO:0000256" key="7">
    <source>
        <dbReference type="ARBA" id="ARBA00049014"/>
    </source>
</evidence>
<dbReference type="Pfam" id="PF00069">
    <property type="entry name" value="Pkinase"/>
    <property type="match status" value="1"/>
</dbReference>
<proteinExistence type="inferred from homology"/>
<evidence type="ECO:0000256" key="6">
    <source>
        <dbReference type="ARBA" id="ARBA00038999"/>
    </source>
</evidence>
<dbReference type="EC" id="2.7.12.2" evidence="6"/>
<comment type="caution">
    <text evidence="12">The sequence shown here is derived from an EMBL/GenBank/DDBJ whole genome shotgun (WGS) entry which is preliminary data.</text>
</comment>
<comment type="catalytic activity">
    <reaction evidence="9">
        <text>L-tyrosyl-[protein] + ATP = O-phospho-L-tyrosyl-[protein] + ADP + H(+)</text>
        <dbReference type="Rhea" id="RHEA:10596"/>
        <dbReference type="Rhea" id="RHEA-COMP:10136"/>
        <dbReference type="Rhea" id="RHEA-COMP:20101"/>
        <dbReference type="ChEBI" id="CHEBI:15378"/>
        <dbReference type="ChEBI" id="CHEBI:30616"/>
        <dbReference type="ChEBI" id="CHEBI:46858"/>
        <dbReference type="ChEBI" id="CHEBI:61978"/>
        <dbReference type="ChEBI" id="CHEBI:456216"/>
        <dbReference type="EC" id="2.7.12.2"/>
    </reaction>
</comment>
<evidence type="ECO:0000256" key="9">
    <source>
        <dbReference type="ARBA" id="ARBA00051693"/>
    </source>
</evidence>
<organism evidence="12 13">
    <name type="scientific">Blattamonas nauphoetae</name>
    <dbReference type="NCBI Taxonomy" id="2049346"/>
    <lineage>
        <taxon>Eukaryota</taxon>
        <taxon>Metamonada</taxon>
        <taxon>Preaxostyla</taxon>
        <taxon>Oxymonadida</taxon>
        <taxon>Blattamonas</taxon>
    </lineage>
</organism>
<sequence>MSETISVPPGYRFLRNINDGGFGTVIEVSENSTGEHFAVKMMRCISEKDKERIGREVHRLQTFVHPHIVRLKEVVAMENMQAIVMELGEQSLAQVVKSHSERGVLIDRHIVYQVMVDISSALCFMHNDAGERTAHGDVKLENILLFGDGHAKLCDLGAAESEDVSSTRGVMSMQYVSPERLEDAQEQTARLKDQQALMEEKERTVQLQTELRMKQTTRQREKEKALKTQNELMRKMEEMTARHAVRVVRSRNGADAIEWYPAGGFSLSGSVFTFRGRFFECSTLLSFSFGKVVARFTFTITRITGWNWIGIIASSQTEEVKKGQIFVGLLGEAGWDVSEQSRAAFQNENDYSEGSACAAGKEGPRVVLEADGRDGKRTLRLSQDGQTQPTFFSNIPVPFRFAIYLSGVGDSVSIESVNGLTEPTLFGGTTEIRMDE</sequence>
<keyword evidence="4" id="KW-0067">ATP-binding</keyword>
<feature type="domain" description="Protein kinase" evidence="11">
    <location>
        <begin position="11"/>
        <end position="263"/>
    </location>
</feature>
<evidence type="ECO:0000313" key="12">
    <source>
        <dbReference type="EMBL" id="KAK2944270.1"/>
    </source>
</evidence>
<accession>A0ABQ9WXM8</accession>
<evidence type="ECO:0000256" key="1">
    <source>
        <dbReference type="ARBA" id="ARBA00022679"/>
    </source>
</evidence>
<name>A0ABQ9WXM8_9EUKA</name>
<evidence type="ECO:0000256" key="8">
    <source>
        <dbReference type="ARBA" id="ARBA00049299"/>
    </source>
</evidence>
<keyword evidence="1" id="KW-0808">Transferase</keyword>
<dbReference type="PANTHER" id="PTHR48013:SF9">
    <property type="entry name" value="DUAL SPECIFICITY MITOGEN-ACTIVATED PROTEIN KINASE KINASE 5"/>
    <property type="match status" value="1"/>
</dbReference>
<dbReference type="EMBL" id="JARBJD010000306">
    <property type="protein sequence ID" value="KAK2944270.1"/>
    <property type="molecule type" value="Genomic_DNA"/>
</dbReference>
<evidence type="ECO:0000313" key="13">
    <source>
        <dbReference type="Proteomes" id="UP001281761"/>
    </source>
</evidence>
<keyword evidence="13" id="KW-1185">Reference proteome</keyword>
<keyword evidence="10" id="KW-0175">Coiled coil</keyword>
<evidence type="ECO:0000256" key="4">
    <source>
        <dbReference type="ARBA" id="ARBA00022840"/>
    </source>
</evidence>
<protein>
    <recommendedName>
        <fullName evidence="6">mitogen-activated protein kinase kinase</fullName>
        <ecNumber evidence="6">2.7.12.2</ecNumber>
    </recommendedName>
</protein>
<dbReference type="SMART" id="SM00220">
    <property type="entry name" value="S_TKc"/>
    <property type="match status" value="1"/>
</dbReference>
<keyword evidence="3" id="KW-0418">Kinase</keyword>